<dbReference type="InterPro" id="IPR021109">
    <property type="entry name" value="Peptidase_aspartic_dom_sf"/>
</dbReference>
<dbReference type="OrthoDB" id="185963at2"/>
<dbReference type="InterPro" id="IPR034122">
    <property type="entry name" value="Retropepsin-like_bacterial"/>
</dbReference>
<gene>
    <name evidence="2" type="ORF">HRUBRA_02317</name>
</gene>
<dbReference type="eggNOG" id="COG3577">
    <property type="taxonomic scope" value="Bacteria"/>
</dbReference>
<dbReference type="RefSeq" id="WP_035514668.1">
    <property type="nucleotide sequence ID" value="NZ_KN234750.1"/>
</dbReference>
<keyword evidence="1" id="KW-0472">Membrane</keyword>
<evidence type="ECO:0000256" key="1">
    <source>
        <dbReference type="SAM" id="Phobius"/>
    </source>
</evidence>
<dbReference type="Pfam" id="PF13975">
    <property type="entry name" value="gag-asp_proteas"/>
    <property type="match status" value="1"/>
</dbReference>
<organism evidence="2 3">
    <name type="scientific">Pseudohaliea rubra DSM 19751</name>
    <dbReference type="NCBI Taxonomy" id="1265313"/>
    <lineage>
        <taxon>Bacteria</taxon>
        <taxon>Pseudomonadati</taxon>
        <taxon>Pseudomonadota</taxon>
        <taxon>Gammaproteobacteria</taxon>
        <taxon>Cellvibrionales</taxon>
        <taxon>Halieaceae</taxon>
        <taxon>Pseudohaliea</taxon>
    </lineage>
</organism>
<dbReference type="Proteomes" id="UP000029640">
    <property type="component" value="Unassembled WGS sequence"/>
</dbReference>
<evidence type="ECO:0000313" key="2">
    <source>
        <dbReference type="EMBL" id="KGE03085.1"/>
    </source>
</evidence>
<keyword evidence="3" id="KW-1185">Reference proteome</keyword>
<dbReference type="CDD" id="cd05483">
    <property type="entry name" value="retropepsin_like_bacteria"/>
    <property type="match status" value="1"/>
</dbReference>
<accession>A0A095VP17</accession>
<name>A0A095VP17_9GAMM</name>
<protein>
    <recommendedName>
        <fullName evidence="4">Transporter</fullName>
    </recommendedName>
</protein>
<dbReference type="InterPro" id="IPR011969">
    <property type="entry name" value="Clan_AA_Asp_peptidase_C"/>
</dbReference>
<feature type="transmembrane region" description="Helical" evidence="1">
    <location>
        <begin position="12"/>
        <end position="31"/>
    </location>
</feature>
<keyword evidence="1" id="KW-1133">Transmembrane helix</keyword>
<reference evidence="2 3" key="1">
    <citation type="journal article" date="2014" name="Genome Announc.">
        <title>Genome Sequence of Gammaproteobacterial Pseudohaliea rubra Type Strain DSM 19751, Isolated from Coastal Seawater of the Mediterranean Sea.</title>
        <authorList>
            <person name="Spring S."/>
            <person name="Fiebig A."/>
            <person name="Riedel T."/>
            <person name="Goker M."/>
            <person name="Klenk H.P."/>
        </authorList>
    </citation>
    <scope>NUCLEOTIDE SEQUENCE [LARGE SCALE GENOMIC DNA]</scope>
    <source>
        <strain evidence="2 3">DSM 19751</strain>
    </source>
</reference>
<evidence type="ECO:0008006" key="4">
    <source>
        <dbReference type="Google" id="ProtNLM"/>
    </source>
</evidence>
<dbReference type="NCBIfam" id="TIGR02281">
    <property type="entry name" value="clan_AA_DTGA"/>
    <property type="match status" value="1"/>
</dbReference>
<dbReference type="SUPFAM" id="SSF50630">
    <property type="entry name" value="Acid proteases"/>
    <property type="match status" value="1"/>
</dbReference>
<dbReference type="PATRIC" id="fig|1265313.6.peg.2288"/>
<comment type="caution">
    <text evidence="2">The sequence shown here is derived from an EMBL/GenBank/DDBJ whole genome shotgun (WGS) entry which is preliminary data.</text>
</comment>
<keyword evidence="1" id="KW-0812">Transmembrane</keyword>
<sequence length="175" mass="19129">MTDPVNEQRRMGLGMQVIAWLLILGMLTWYFTGLVERQHNPNQQVATTVTGDGVREVVLARNRQGHYVTTGAINGQPVIFLVDTGATGVAIPAHLAEQLELPRGRAFITRTANGDSTSYATRLDSVSIGDIELRNVEAGVASGLATREVLLGMSFLRYIEFAQRGDTLTLRQYPG</sequence>
<dbReference type="STRING" id="1265313.HRUBRA_02317"/>
<proteinExistence type="predicted"/>
<dbReference type="EMBL" id="AUVB01000070">
    <property type="protein sequence ID" value="KGE03085.1"/>
    <property type="molecule type" value="Genomic_DNA"/>
</dbReference>
<dbReference type="Gene3D" id="2.40.70.10">
    <property type="entry name" value="Acid Proteases"/>
    <property type="match status" value="1"/>
</dbReference>
<dbReference type="HOGENOM" id="CLU_099411_1_0_6"/>
<dbReference type="AlphaFoldDB" id="A0A095VP17"/>
<evidence type="ECO:0000313" key="3">
    <source>
        <dbReference type="Proteomes" id="UP000029640"/>
    </source>
</evidence>